<comment type="subcellular location">
    <subcellularLocation>
        <location evidence="1">Membrane</location>
        <topology evidence="1">Multi-pass membrane protein</topology>
    </subcellularLocation>
</comment>
<feature type="transmembrane region" description="Helical" evidence="6">
    <location>
        <begin position="168"/>
        <end position="190"/>
    </location>
</feature>
<feature type="transmembrane region" description="Helical" evidence="6">
    <location>
        <begin position="21"/>
        <end position="42"/>
    </location>
</feature>
<reference evidence="8 9" key="1">
    <citation type="submission" date="2019-12" db="EMBL/GenBank/DDBJ databases">
        <title>Nitratireductor arenosus sp. nov., Isolated from sea sand, Jeju island, South Korea.</title>
        <authorList>
            <person name="Kim W."/>
        </authorList>
    </citation>
    <scope>NUCLEOTIDE SEQUENCE [LARGE SCALE GENOMIC DNA]</scope>
    <source>
        <strain evidence="8 9">CAU 1489</strain>
    </source>
</reference>
<feature type="domain" description="EamA" evidence="7">
    <location>
        <begin position="175"/>
        <end position="300"/>
    </location>
</feature>
<dbReference type="Pfam" id="PF00892">
    <property type="entry name" value="EamA"/>
    <property type="match status" value="2"/>
</dbReference>
<proteinExistence type="inferred from homology"/>
<dbReference type="Proteomes" id="UP000463224">
    <property type="component" value="Unassembled WGS sequence"/>
</dbReference>
<evidence type="ECO:0000313" key="8">
    <source>
        <dbReference type="EMBL" id="MVA98980.1"/>
    </source>
</evidence>
<dbReference type="PANTHER" id="PTHR22911:SF6">
    <property type="entry name" value="SOLUTE CARRIER FAMILY 35 MEMBER G1"/>
    <property type="match status" value="1"/>
</dbReference>
<evidence type="ECO:0000259" key="7">
    <source>
        <dbReference type="Pfam" id="PF00892"/>
    </source>
</evidence>
<sequence>MRENSATASSPRRRSRLHARNLEAVLWTTAGTALFTLVFASGKFAGDSASAPQILWLRYIGGLATLVAVLAVTRQPPRRFVSRRPFSHLLRALFGASGGMAAIQAAAGMPIVDATAIGLLQVIFAIGLGVWLLGERIRRPQWTGIVLCTAGAAAIVASKGAFRDLEPAYLLPAGIAVAGAVLVAGEAIMIKTLSVREPALTVLLYVNAFGILILAGPAWLAWRPLDIVGMWPFLMLGPIAITAQFCIIRGYRLADVALLGPVDYSWLVFSGILGIVFFGEVPGPASYLGAALILAGGIVLARVRT</sequence>
<dbReference type="SUPFAM" id="SSF103481">
    <property type="entry name" value="Multidrug resistance efflux transporter EmrE"/>
    <property type="match status" value="2"/>
</dbReference>
<evidence type="ECO:0000256" key="4">
    <source>
        <dbReference type="ARBA" id="ARBA00022989"/>
    </source>
</evidence>
<dbReference type="PANTHER" id="PTHR22911">
    <property type="entry name" value="ACYL-MALONYL CONDENSING ENZYME-RELATED"/>
    <property type="match status" value="1"/>
</dbReference>
<protein>
    <submittedName>
        <fullName evidence="8">EamA family transporter</fullName>
    </submittedName>
</protein>
<evidence type="ECO:0000256" key="2">
    <source>
        <dbReference type="ARBA" id="ARBA00009853"/>
    </source>
</evidence>
<feature type="transmembrane region" description="Helical" evidence="6">
    <location>
        <begin position="54"/>
        <end position="72"/>
    </location>
</feature>
<feature type="transmembrane region" description="Helical" evidence="6">
    <location>
        <begin position="141"/>
        <end position="162"/>
    </location>
</feature>
<dbReference type="InterPro" id="IPR000620">
    <property type="entry name" value="EamA_dom"/>
</dbReference>
<accession>A0A844QM03</accession>
<dbReference type="EMBL" id="WPHG01000004">
    <property type="protein sequence ID" value="MVA98980.1"/>
    <property type="molecule type" value="Genomic_DNA"/>
</dbReference>
<keyword evidence="4 6" id="KW-1133">Transmembrane helix</keyword>
<comment type="similarity">
    <text evidence="2">Belongs to the drug/metabolite transporter (DMT) superfamily. 10 TMS drug/metabolite exporter (DME) (TC 2.A.7.3) family.</text>
</comment>
<dbReference type="InterPro" id="IPR037185">
    <property type="entry name" value="EmrE-like"/>
</dbReference>
<feature type="transmembrane region" description="Helical" evidence="6">
    <location>
        <begin position="285"/>
        <end position="303"/>
    </location>
</feature>
<feature type="transmembrane region" description="Helical" evidence="6">
    <location>
        <begin position="202"/>
        <end position="222"/>
    </location>
</feature>
<keyword evidence="3 6" id="KW-0812">Transmembrane</keyword>
<feature type="domain" description="EamA" evidence="7">
    <location>
        <begin position="24"/>
        <end position="156"/>
    </location>
</feature>
<name>A0A844QM03_9HYPH</name>
<comment type="caution">
    <text evidence="8">The sequence shown here is derived from an EMBL/GenBank/DDBJ whole genome shotgun (WGS) entry which is preliminary data.</text>
</comment>
<dbReference type="GO" id="GO:0016020">
    <property type="term" value="C:membrane"/>
    <property type="evidence" value="ECO:0007669"/>
    <property type="project" value="UniProtKB-SubCell"/>
</dbReference>
<feature type="transmembrane region" description="Helical" evidence="6">
    <location>
        <begin position="258"/>
        <end position="279"/>
    </location>
</feature>
<feature type="transmembrane region" description="Helical" evidence="6">
    <location>
        <begin position="117"/>
        <end position="134"/>
    </location>
</feature>
<evidence type="ECO:0000256" key="5">
    <source>
        <dbReference type="ARBA" id="ARBA00023136"/>
    </source>
</evidence>
<evidence type="ECO:0000256" key="6">
    <source>
        <dbReference type="SAM" id="Phobius"/>
    </source>
</evidence>
<gene>
    <name evidence="8" type="ORF">GN330_17165</name>
</gene>
<feature type="transmembrane region" description="Helical" evidence="6">
    <location>
        <begin position="228"/>
        <end position="251"/>
    </location>
</feature>
<dbReference type="AlphaFoldDB" id="A0A844QM03"/>
<organism evidence="8 9">
    <name type="scientific">Nitratireductor arenosus</name>
    <dbReference type="NCBI Taxonomy" id="2682096"/>
    <lineage>
        <taxon>Bacteria</taxon>
        <taxon>Pseudomonadati</taxon>
        <taxon>Pseudomonadota</taxon>
        <taxon>Alphaproteobacteria</taxon>
        <taxon>Hyphomicrobiales</taxon>
        <taxon>Phyllobacteriaceae</taxon>
        <taxon>Nitratireductor</taxon>
    </lineage>
</organism>
<keyword evidence="5 6" id="KW-0472">Membrane</keyword>
<keyword evidence="9" id="KW-1185">Reference proteome</keyword>
<feature type="transmembrane region" description="Helical" evidence="6">
    <location>
        <begin position="92"/>
        <end position="111"/>
    </location>
</feature>
<evidence type="ECO:0000256" key="3">
    <source>
        <dbReference type="ARBA" id="ARBA00022692"/>
    </source>
</evidence>
<evidence type="ECO:0000313" key="9">
    <source>
        <dbReference type="Proteomes" id="UP000463224"/>
    </source>
</evidence>
<evidence type="ECO:0000256" key="1">
    <source>
        <dbReference type="ARBA" id="ARBA00004141"/>
    </source>
</evidence>